<gene>
    <name evidence="3" type="ORF">Q5H94_06290</name>
</gene>
<evidence type="ECO:0000259" key="2">
    <source>
        <dbReference type="Pfam" id="PF05532"/>
    </source>
</evidence>
<dbReference type="SUPFAM" id="SSF69047">
    <property type="entry name" value="Hypothetical protein YjbJ"/>
    <property type="match status" value="1"/>
</dbReference>
<dbReference type="InterPro" id="IPR036629">
    <property type="entry name" value="YjbJ_sf"/>
</dbReference>
<comment type="caution">
    <text evidence="3">The sequence shown here is derived from an EMBL/GenBank/DDBJ whole genome shotgun (WGS) entry which is preliminary data.</text>
</comment>
<proteinExistence type="inferred from homology"/>
<evidence type="ECO:0000313" key="4">
    <source>
        <dbReference type="Proteomes" id="UP001176468"/>
    </source>
</evidence>
<protein>
    <submittedName>
        <fullName evidence="3">CsbD family protein</fullName>
    </submittedName>
</protein>
<feature type="domain" description="CsbD-like" evidence="2">
    <location>
        <begin position="6"/>
        <end position="55"/>
    </location>
</feature>
<dbReference type="Proteomes" id="UP001176468">
    <property type="component" value="Unassembled WGS sequence"/>
</dbReference>
<dbReference type="InterPro" id="IPR008462">
    <property type="entry name" value="CsbD"/>
</dbReference>
<sequence>MNTTTLKGEGQEIGGSLKEAAGKAIGDNGLASEGFADRIAGSGKQVIGALTDALSDPQTLFDKAKTFARERPYATAALVGVLGLATFNTLRGK</sequence>
<dbReference type="RefSeq" id="WP_304560384.1">
    <property type="nucleotide sequence ID" value="NZ_JAUQSZ010000003.1"/>
</dbReference>
<keyword evidence="4" id="KW-1185">Reference proteome</keyword>
<comment type="similarity">
    <text evidence="1">Belongs to the UPF0337 (CsbD) family.</text>
</comment>
<accession>A0ABT8ZZP8</accession>
<reference evidence="3" key="1">
    <citation type="submission" date="2023-07" db="EMBL/GenBank/DDBJ databases">
        <authorList>
            <person name="Kim M.K."/>
        </authorList>
    </citation>
    <scope>NUCLEOTIDE SEQUENCE</scope>
    <source>
        <strain evidence="3">CA1-15</strain>
    </source>
</reference>
<dbReference type="Pfam" id="PF05532">
    <property type="entry name" value="CsbD"/>
    <property type="match status" value="1"/>
</dbReference>
<organism evidence="3 4">
    <name type="scientific">Sphingomonas immobilis</name>
    <dbReference type="NCBI Taxonomy" id="3063997"/>
    <lineage>
        <taxon>Bacteria</taxon>
        <taxon>Pseudomonadati</taxon>
        <taxon>Pseudomonadota</taxon>
        <taxon>Alphaproteobacteria</taxon>
        <taxon>Sphingomonadales</taxon>
        <taxon>Sphingomonadaceae</taxon>
        <taxon>Sphingomonas</taxon>
    </lineage>
</organism>
<dbReference type="EMBL" id="JAUQSZ010000003">
    <property type="protein sequence ID" value="MDO7841927.1"/>
    <property type="molecule type" value="Genomic_DNA"/>
</dbReference>
<evidence type="ECO:0000256" key="1">
    <source>
        <dbReference type="ARBA" id="ARBA00009129"/>
    </source>
</evidence>
<dbReference type="Gene3D" id="1.10.1470.10">
    <property type="entry name" value="YjbJ"/>
    <property type="match status" value="1"/>
</dbReference>
<name>A0ABT8ZZP8_9SPHN</name>
<evidence type="ECO:0000313" key="3">
    <source>
        <dbReference type="EMBL" id="MDO7841927.1"/>
    </source>
</evidence>